<evidence type="ECO:0000256" key="5">
    <source>
        <dbReference type="SAM" id="Phobius"/>
    </source>
</evidence>
<feature type="transmembrane region" description="Helical" evidence="5">
    <location>
        <begin position="159"/>
        <end position="180"/>
    </location>
</feature>
<dbReference type="OMA" id="HESAIPR"/>
<accession>A0A553NSH1</accession>
<feature type="transmembrane region" description="Helical" evidence="5">
    <location>
        <begin position="192"/>
        <end position="212"/>
    </location>
</feature>
<protein>
    <recommendedName>
        <fullName evidence="6">Major facilitator superfamily (MFS) profile domain-containing protein</fullName>
    </recommendedName>
</protein>
<sequence length="531" mass="59399">MNNREEPLVCLSNLNEVDELDQTEEPIVDKAEDDLFCPPLSSRLAKSNEKSCPAQPAPNYRLYAVYCVELIPAFVAGTQLTYGTIALPAHQLDHSFIKLDIEIGSWFVSLLSIFIVLGSLFSGLMSSLLGRRLCLFVANNFVLLGLMALHVAWSAHFLLVGRILCGFGSGLGLPTSYLFLHESAIPRHRSALAAWNIFSLNCGNLFSLVLGWVVPYPWMPFTCAVPCLIFCLCIFKVPESPVFLLERRKEPQAKENLINLWRDKEIALLEMACLKAHLATHLSHDSWVVSLGKRLTWHNFKYMSMVCVLMLIQSFSGSDTVYNYIILIAQMAHFSMNENLISVLHQCGFNLGFIVAPFLVKHTRRKTHFLYASIGITIASLLLALGMSHHDLGERFPEHSFLLFQFLPAISICLYSFFYGCGIGSVPYTMMGELLPDAIRNMGNSLAMLFRYGSVFILLKQFPAMTSTMGLNGLFLFHACCCAMGAIFVQFLVPETKPIDTLNDSIEGCPAPKTIHHQESVKTMEIDLDEL</sequence>
<keyword evidence="2 5" id="KW-0812">Transmembrane</keyword>
<keyword evidence="4 5" id="KW-0472">Membrane</keyword>
<dbReference type="PRINTS" id="PR00171">
    <property type="entry name" value="SUGRTRNSPORT"/>
</dbReference>
<feature type="transmembrane region" description="Helical" evidence="5">
    <location>
        <begin position="302"/>
        <end position="328"/>
    </location>
</feature>
<feature type="transmembrane region" description="Helical" evidence="5">
    <location>
        <begin position="133"/>
        <end position="153"/>
    </location>
</feature>
<evidence type="ECO:0000313" key="7">
    <source>
        <dbReference type="EMBL" id="TRY68385.1"/>
    </source>
</evidence>
<dbReference type="PANTHER" id="PTHR48021">
    <property type="match status" value="1"/>
</dbReference>
<dbReference type="InterPro" id="IPR036259">
    <property type="entry name" value="MFS_trans_sf"/>
</dbReference>
<proteinExistence type="predicted"/>
<dbReference type="EMBL" id="VCGU01000010">
    <property type="protein sequence ID" value="TRY68385.1"/>
    <property type="molecule type" value="Genomic_DNA"/>
</dbReference>
<gene>
    <name evidence="7" type="ORF">TCAL_01421</name>
</gene>
<evidence type="ECO:0000259" key="6">
    <source>
        <dbReference type="PROSITE" id="PS50850"/>
    </source>
</evidence>
<evidence type="ECO:0000256" key="1">
    <source>
        <dbReference type="ARBA" id="ARBA00004141"/>
    </source>
</evidence>
<evidence type="ECO:0000313" key="8">
    <source>
        <dbReference type="Proteomes" id="UP000318571"/>
    </source>
</evidence>
<dbReference type="InterPro" id="IPR005828">
    <property type="entry name" value="MFS_sugar_transport-like"/>
</dbReference>
<dbReference type="SUPFAM" id="SSF103473">
    <property type="entry name" value="MFS general substrate transporter"/>
    <property type="match status" value="1"/>
</dbReference>
<dbReference type="Proteomes" id="UP000318571">
    <property type="component" value="Chromosome 1"/>
</dbReference>
<keyword evidence="8" id="KW-1185">Reference proteome</keyword>
<feature type="transmembrane region" description="Helical" evidence="5">
    <location>
        <begin position="63"/>
        <end position="83"/>
    </location>
</feature>
<dbReference type="InterPro" id="IPR020846">
    <property type="entry name" value="MFS_dom"/>
</dbReference>
<dbReference type="Pfam" id="PF00083">
    <property type="entry name" value="Sugar_tr"/>
    <property type="match status" value="1"/>
</dbReference>
<evidence type="ECO:0000256" key="3">
    <source>
        <dbReference type="ARBA" id="ARBA00022989"/>
    </source>
</evidence>
<dbReference type="AlphaFoldDB" id="A0A553NSH1"/>
<feature type="transmembrane region" description="Helical" evidence="5">
    <location>
        <begin position="218"/>
        <end position="238"/>
    </location>
</feature>
<name>A0A553NSH1_TIGCA</name>
<dbReference type="PANTHER" id="PTHR48021:SF1">
    <property type="entry name" value="GH07001P-RELATED"/>
    <property type="match status" value="1"/>
</dbReference>
<organism evidence="7 8">
    <name type="scientific">Tigriopus californicus</name>
    <name type="common">Marine copepod</name>
    <dbReference type="NCBI Taxonomy" id="6832"/>
    <lineage>
        <taxon>Eukaryota</taxon>
        <taxon>Metazoa</taxon>
        <taxon>Ecdysozoa</taxon>
        <taxon>Arthropoda</taxon>
        <taxon>Crustacea</taxon>
        <taxon>Multicrustacea</taxon>
        <taxon>Hexanauplia</taxon>
        <taxon>Copepoda</taxon>
        <taxon>Harpacticoida</taxon>
        <taxon>Harpacticidae</taxon>
        <taxon>Tigriopus</taxon>
    </lineage>
</organism>
<dbReference type="GO" id="GO:0016020">
    <property type="term" value="C:membrane"/>
    <property type="evidence" value="ECO:0007669"/>
    <property type="project" value="UniProtKB-SubCell"/>
</dbReference>
<dbReference type="GO" id="GO:0022857">
    <property type="term" value="F:transmembrane transporter activity"/>
    <property type="evidence" value="ECO:0007669"/>
    <property type="project" value="InterPro"/>
</dbReference>
<evidence type="ECO:0000256" key="4">
    <source>
        <dbReference type="ARBA" id="ARBA00023136"/>
    </source>
</evidence>
<evidence type="ECO:0000256" key="2">
    <source>
        <dbReference type="ARBA" id="ARBA00022692"/>
    </source>
</evidence>
<dbReference type="InterPro" id="IPR003663">
    <property type="entry name" value="Sugar/inositol_transpt"/>
</dbReference>
<dbReference type="PROSITE" id="PS00217">
    <property type="entry name" value="SUGAR_TRANSPORT_2"/>
    <property type="match status" value="1"/>
</dbReference>
<feature type="transmembrane region" description="Helical" evidence="5">
    <location>
        <begin position="340"/>
        <end position="360"/>
    </location>
</feature>
<comment type="caution">
    <text evidence="7">The sequence shown here is derived from an EMBL/GenBank/DDBJ whole genome shotgun (WGS) entry which is preliminary data.</text>
</comment>
<dbReference type="InterPro" id="IPR005829">
    <property type="entry name" value="Sugar_transporter_CS"/>
</dbReference>
<comment type="subcellular location">
    <subcellularLocation>
        <location evidence="1">Membrane</location>
        <topology evidence="1">Multi-pass membrane protein</topology>
    </subcellularLocation>
</comment>
<dbReference type="InterPro" id="IPR050549">
    <property type="entry name" value="MFS_Trehalose_Transporter"/>
</dbReference>
<feature type="transmembrane region" description="Helical" evidence="5">
    <location>
        <begin position="401"/>
        <end position="421"/>
    </location>
</feature>
<feature type="transmembrane region" description="Helical" evidence="5">
    <location>
        <begin position="369"/>
        <end position="389"/>
    </location>
</feature>
<dbReference type="Gene3D" id="1.20.1250.20">
    <property type="entry name" value="MFS general substrate transporter like domains"/>
    <property type="match status" value="1"/>
</dbReference>
<dbReference type="STRING" id="6832.A0A553NSH1"/>
<feature type="transmembrane region" description="Helical" evidence="5">
    <location>
        <begin position="103"/>
        <end position="121"/>
    </location>
</feature>
<dbReference type="PROSITE" id="PS50850">
    <property type="entry name" value="MFS"/>
    <property type="match status" value="1"/>
</dbReference>
<reference evidence="7 8" key="1">
    <citation type="journal article" date="2018" name="Nat. Ecol. Evol.">
        <title>Genomic signatures of mitonuclear coevolution across populations of Tigriopus californicus.</title>
        <authorList>
            <person name="Barreto F.S."/>
            <person name="Watson E.T."/>
            <person name="Lima T.G."/>
            <person name="Willett C.S."/>
            <person name="Edmands S."/>
            <person name="Li W."/>
            <person name="Burton R.S."/>
        </authorList>
    </citation>
    <scope>NUCLEOTIDE SEQUENCE [LARGE SCALE GENOMIC DNA]</scope>
    <source>
        <strain evidence="7 8">San Diego</strain>
    </source>
</reference>
<keyword evidence="3 5" id="KW-1133">Transmembrane helix</keyword>
<feature type="transmembrane region" description="Helical" evidence="5">
    <location>
        <begin position="474"/>
        <end position="493"/>
    </location>
</feature>
<feature type="domain" description="Major facilitator superfamily (MFS) profile" evidence="6">
    <location>
        <begin position="65"/>
        <end position="497"/>
    </location>
</feature>